<evidence type="ECO:0000256" key="2">
    <source>
        <dbReference type="PROSITE-ProRule" id="PRU00059"/>
    </source>
</evidence>
<dbReference type="SMART" id="SM00020">
    <property type="entry name" value="Tryp_SPc"/>
    <property type="match status" value="1"/>
</dbReference>
<dbReference type="PROSITE" id="PS50240">
    <property type="entry name" value="TRYPSIN_DOM"/>
    <property type="match status" value="1"/>
</dbReference>
<protein>
    <submittedName>
        <fullName evidence="7">Ovochymase-2</fullName>
    </submittedName>
</protein>
<feature type="signal peptide" evidence="4">
    <location>
        <begin position="1"/>
        <end position="19"/>
    </location>
</feature>
<keyword evidence="1" id="KW-1015">Disulfide bond</keyword>
<evidence type="ECO:0000259" key="6">
    <source>
        <dbReference type="PROSITE" id="PS50240"/>
    </source>
</evidence>
<dbReference type="CDD" id="cd00190">
    <property type="entry name" value="Tryp_SPc"/>
    <property type="match status" value="1"/>
</dbReference>
<feature type="domain" description="Peptidase S1" evidence="6">
    <location>
        <begin position="251"/>
        <end position="632"/>
    </location>
</feature>
<gene>
    <name evidence="7" type="ORF">Fcan01_07457</name>
</gene>
<dbReference type="PROSITE" id="PS01180">
    <property type="entry name" value="CUB"/>
    <property type="match status" value="1"/>
</dbReference>
<reference evidence="7 8" key="1">
    <citation type="submission" date="2015-12" db="EMBL/GenBank/DDBJ databases">
        <title>The genome of Folsomia candida.</title>
        <authorList>
            <person name="Faddeeva A."/>
            <person name="Derks M.F."/>
            <person name="Anvar Y."/>
            <person name="Smit S."/>
            <person name="Van Straalen N."/>
            <person name="Roelofs D."/>
        </authorList>
    </citation>
    <scope>NUCLEOTIDE SEQUENCE [LARGE SCALE GENOMIC DNA]</scope>
    <source>
        <strain evidence="7 8">VU population</strain>
        <tissue evidence="7">Whole body</tissue>
    </source>
</reference>
<dbReference type="Pfam" id="PF00431">
    <property type="entry name" value="CUB"/>
    <property type="match status" value="1"/>
</dbReference>
<dbReference type="InterPro" id="IPR035914">
    <property type="entry name" value="Sperma_CUB_dom_sf"/>
</dbReference>
<dbReference type="OrthoDB" id="5565075at2759"/>
<dbReference type="PANTHER" id="PTHR24252">
    <property type="entry name" value="ACROSIN-RELATED"/>
    <property type="match status" value="1"/>
</dbReference>
<keyword evidence="4" id="KW-0732">Signal</keyword>
<evidence type="ECO:0000256" key="1">
    <source>
        <dbReference type="ARBA" id="ARBA00023157"/>
    </source>
</evidence>
<proteinExistence type="predicted"/>
<dbReference type="AlphaFoldDB" id="A0A226ELW9"/>
<dbReference type="PANTHER" id="PTHR24252:SF7">
    <property type="entry name" value="HYALIN"/>
    <property type="match status" value="1"/>
</dbReference>
<sequence>MDSIKLVLIILAFFGSVFCQHPEDFNVVEKIWSSKPVRLVAESFTKGVYTVPGYAANEREDSSEPPFDPSPECGDQYLNLTEGAFGTITSPNYPEHYPSGLHCEWVIESIPGTVIETTFFDVVTQPWLFSFSDYVLVSPTGKWDSYRRFAGDVNHKMPFTVVSKENRLGIRFVSSRWLNFRGFKLTYVVRAMKASDESPAMNEYGSAFNNDLVAVCSSKPIANDRVNTKFHSGYDKYEKSVEQRIERQIRIVNGVETLPHQYPFMVIILTNQGGFCGASLIDQSHVLTAASCFDSGEEELQSLDLVFGTYNLSNRAENLYARQYRSVQYPDIANNVFIHPHYEPKSGANDIAIVRVGKVKVTKYVQPVFLPSVYTESNSFSGWELRTVGWGSVDGNPFIFSACDWKFYRAYFTTADKSKIKLSPVLREAAATVIPTLHCREEFSGSVTGNHICTKNPFIKPGVPKPTTELTSTLEVETTEYPSSSTADEITTSIVPEEESSVSPSASYANDDSSDEDTPSESPTVEYQSPCYGDSGAPLLAEFEENYSEADAIDPNKAGASMHDCVNAKQNGAGNPVKQPQDTVCQRPKDKTEKWFVQVGVLSFGSRVCGRRIPVVYTRVTAYLQWIAYITGRHG</sequence>
<dbReference type="GO" id="GO:0004252">
    <property type="term" value="F:serine-type endopeptidase activity"/>
    <property type="evidence" value="ECO:0007669"/>
    <property type="project" value="InterPro"/>
</dbReference>
<feature type="domain" description="CUB" evidence="5">
    <location>
        <begin position="73"/>
        <end position="190"/>
    </location>
</feature>
<dbReference type="InterPro" id="IPR001254">
    <property type="entry name" value="Trypsin_dom"/>
</dbReference>
<accession>A0A226ELW9</accession>
<dbReference type="Proteomes" id="UP000198287">
    <property type="component" value="Unassembled WGS sequence"/>
</dbReference>
<dbReference type="InterPro" id="IPR043504">
    <property type="entry name" value="Peptidase_S1_PA_chymotrypsin"/>
</dbReference>
<organism evidence="7 8">
    <name type="scientific">Folsomia candida</name>
    <name type="common">Springtail</name>
    <dbReference type="NCBI Taxonomy" id="158441"/>
    <lineage>
        <taxon>Eukaryota</taxon>
        <taxon>Metazoa</taxon>
        <taxon>Ecdysozoa</taxon>
        <taxon>Arthropoda</taxon>
        <taxon>Hexapoda</taxon>
        <taxon>Collembola</taxon>
        <taxon>Entomobryomorpha</taxon>
        <taxon>Isotomoidea</taxon>
        <taxon>Isotomidae</taxon>
        <taxon>Proisotominae</taxon>
        <taxon>Folsomia</taxon>
    </lineage>
</organism>
<dbReference type="SUPFAM" id="SSF50494">
    <property type="entry name" value="Trypsin-like serine proteases"/>
    <property type="match status" value="2"/>
</dbReference>
<dbReference type="STRING" id="158441.A0A226ELW9"/>
<dbReference type="CDD" id="cd00041">
    <property type="entry name" value="CUB"/>
    <property type="match status" value="1"/>
</dbReference>
<dbReference type="GO" id="GO:0006508">
    <property type="term" value="P:proteolysis"/>
    <property type="evidence" value="ECO:0007669"/>
    <property type="project" value="InterPro"/>
</dbReference>
<dbReference type="EMBL" id="LNIX01000003">
    <property type="protein sequence ID" value="OXA58208.1"/>
    <property type="molecule type" value="Genomic_DNA"/>
</dbReference>
<evidence type="ECO:0000256" key="4">
    <source>
        <dbReference type="SAM" id="SignalP"/>
    </source>
</evidence>
<dbReference type="SMART" id="SM00042">
    <property type="entry name" value="CUB"/>
    <property type="match status" value="1"/>
</dbReference>
<comment type="caution">
    <text evidence="2">Lacks conserved residue(s) required for the propagation of feature annotation.</text>
</comment>
<dbReference type="SUPFAM" id="SSF49854">
    <property type="entry name" value="Spermadhesin, CUB domain"/>
    <property type="match status" value="1"/>
</dbReference>
<dbReference type="Pfam" id="PF00089">
    <property type="entry name" value="Trypsin"/>
    <property type="match status" value="1"/>
</dbReference>
<dbReference type="OMA" id="CEWILES"/>
<evidence type="ECO:0000256" key="3">
    <source>
        <dbReference type="SAM" id="MobiDB-lite"/>
    </source>
</evidence>
<keyword evidence="8" id="KW-1185">Reference proteome</keyword>
<name>A0A226ELW9_FOLCA</name>
<evidence type="ECO:0000313" key="8">
    <source>
        <dbReference type="Proteomes" id="UP000198287"/>
    </source>
</evidence>
<dbReference type="Gene3D" id="2.60.120.290">
    <property type="entry name" value="Spermadhesin, CUB domain"/>
    <property type="match status" value="1"/>
</dbReference>
<evidence type="ECO:0000313" key="7">
    <source>
        <dbReference type="EMBL" id="OXA58208.1"/>
    </source>
</evidence>
<feature type="region of interest" description="Disordered" evidence="3">
    <location>
        <begin position="474"/>
        <end position="531"/>
    </location>
</feature>
<dbReference type="Gene3D" id="2.40.10.10">
    <property type="entry name" value="Trypsin-like serine proteases"/>
    <property type="match status" value="2"/>
</dbReference>
<feature type="compositionally biased region" description="Low complexity" evidence="3">
    <location>
        <begin position="489"/>
        <end position="505"/>
    </location>
</feature>
<dbReference type="InterPro" id="IPR000859">
    <property type="entry name" value="CUB_dom"/>
</dbReference>
<dbReference type="InterPro" id="IPR009003">
    <property type="entry name" value="Peptidase_S1_PA"/>
</dbReference>
<feature type="chain" id="PRO_5012104239" evidence="4">
    <location>
        <begin position="20"/>
        <end position="635"/>
    </location>
</feature>
<evidence type="ECO:0000259" key="5">
    <source>
        <dbReference type="PROSITE" id="PS01180"/>
    </source>
</evidence>
<comment type="caution">
    <text evidence="7">The sequence shown here is derived from an EMBL/GenBank/DDBJ whole genome shotgun (WGS) entry which is preliminary data.</text>
</comment>